<name>A0ABY8C732_9MICO</name>
<dbReference type="RefSeq" id="WP_275279774.1">
    <property type="nucleotide sequence ID" value="NZ_CP119108.1"/>
</dbReference>
<evidence type="ECO:0000313" key="1">
    <source>
        <dbReference type="EMBL" id="WEG10413.1"/>
    </source>
</evidence>
<gene>
    <name evidence="1" type="ORF">PU630_07680</name>
</gene>
<proteinExistence type="predicted"/>
<reference evidence="1 2" key="1">
    <citation type="submission" date="2023-03" db="EMBL/GenBank/DDBJ databases">
        <title>Genome sequence of Microbacterium sp. KACC 23027.</title>
        <authorList>
            <person name="Kim S."/>
            <person name="Heo J."/>
            <person name="Kwon S.-W."/>
        </authorList>
    </citation>
    <scope>NUCLEOTIDE SEQUENCE [LARGE SCALE GENOMIC DNA]</scope>
    <source>
        <strain evidence="1 2">KACC 23027</strain>
    </source>
</reference>
<keyword evidence="2" id="KW-1185">Reference proteome</keyword>
<dbReference type="Proteomes" id="UP001214553">
    <property type="component" value="Chromosome"/>
</dbReference>
<accession>A0ABY8C732</accession>
<dbReference type="EMBL" id="CP119108">
    <property type="protein sequence ID" value="WEG10413.1"/>
    <property type="molecule type" value="Genomic_DNA"/>
</dbReference>
<evidence type="ECO:0000313" key="2">
    <source>
        <dbReference type="Proteomes" id="UP001214553"/>
    </source>
</evidence>
<sequence>MATIIQTGPDSFIPGDPPTELPDGRDWCPACGGWGLEYDFDGDLTICFGCGGACTVECTNTACPTHSNLHHQGEWNPW</sequence>
<protein>
    <submittedName>
        <fullName evidence="1">Uncharacterized protein</fullName>
    </submittedName>
</protein>
<organism evidence="1 2">
    <name type="scientific">Microbacterium horticulturae</name>
    <dbReference type="NCBI Taxonomy" id="3028316"/>
    <lineage>
        <taxon>Bacteria</taxon>
        <taxon>Bacillati</taxon>
        <taxon>Actinomycetota</taxon>
        <taxon>Actinomycetes</taxon>
        <taxon>Micrococcales</taxon>
        <taxon>Microbacteriaceae</taxon>
        <taxon>Microbacterium</taxon>
    </lineage>
</organism>